<feature type="binding site" evidence="7">
    <location>
        <position position="55"/>
    </location>
    <ligand>
        <name>L-glutamate</name>
        <dbReference type="ChEBI" id="CHEBI:29985"/>
    </ligand>
</feature>
<comment type="caution">
    <text evidence="11">The sequence shown here is derived from an EMBL/GenBank/DDBJ whole genome shotgun (WGS) entry which is preliminary data.</text>
</comment>
<feature type="binding site" evidence="7">
    <location>
        <position position="113"/>
    </location>
    <ligand>
        <name>Zn(2+)</name>
        <dbReference type="ChEBI" id="CHEBI:29105"/>
    </ligand>
</feature>
<comment type="function">
    <text evidence="7">Catalyzes the tRNA-independent activation of glutamate in presence of ATP and the subsequent transfer of glutamate onto a tRNA(Asp). Glutamate is transferred on the 2-amino-5-(4,5-dihydroxy-2-cyclopenten-1-yl) moiety of the queuosine in the wobble position of the QUC anticodon.</text>
</comment>
<feature type="short sequence motif" description="'HIGH' region" evidence="7">
    <location>
        <begin position="22"/>
        <end position="32"/>
    </location>
</feature>
<dbReference type="InterPro" id="IPR000924">
    <property type="entry name" value="Glu/Gln-tRNA-synth"/>
</dbReference>
<dbReference type="InterPro" id="IPR022380">
    <property type="entry name" value="Glu-Q_tRNA(Asp)_Synthase"/>
</dbReference>
<dbReference type="PANTHER" id="PTHR43311:SF1">
    <property type="entry name" value="GLUTAMYL-Q TRNA(ASP) SYNTHETASE"/>
    <property type="match status" value="1"/>
</dbReference>
<dbReference type="GO" id="GO:0006424">
    <property type="term" value="P:glutamyl-tRNA aminoacylation"/>
    <property type="evidence" value="ECO:0007669"/>
    <property type="project" value="InterPro"/>
</dbReference>
<dbReference type="AlphaFoldDB" id="A0A8J7LXH4"/>
<protein>
    <recommendedName>
        <fullName evidence="7">Glutamyl-Q tRNA(Asp) synthetase</fullName>
        <shortName evidence="7">Glu-Q-RSs</shortName>
        <ecNumber evidence="7">6.1.1.-</ecNumber>
    </recommendedName>
</protein>
<dbReference type="Proteomes" id="UP000636888">
    <property type="component" value="Unassembled WGS sequence"/>
</dbReference>
<accession>A0A8J7LXH4</accession>
<keyword evidence="8" id="KW-0648">Protein biosynthesis</keyword>
<dbReference type="GO" id="GO:0004818">
    <property type="term" value="F:glutamate-tRNA ligase activity"/>
    <property type="evidence" value="ECO:0007669"/>
    <property type="project" value="TreeGrafter"/>
</dbReference>
<evidence type="ECO:0000256" key="1">
    <source>
        <dbReference type="ARBA" id="ARBA00022598"/>
    </source>
</evidence>
<evidence type="ECO:0000256" key="9">
    <source>
        <dbReference type="SAM" id="MobiDB-lite"/>
    </source>
</evidence>
<evidence type="ECO:0000256" key="7">
    <source>
        <dbReference type="HAMAP-Rule" id="MF_01428"/>
    </source>
</evidence>
<evidence type="ECO:0000256" key="5">
    <source>
        <dbReference type="ARBA" id="ARBA00022840"/>
    </source>
</evidence>
<feature type="binding site" evidence="7">
    <location>
        <position position="249"/>
    </location>
    <ligand>
        <name>ATP</name>
        <dbReference type="ChEBI" id="CHEBI:30616"/>
    </ligand>
</feature>
<keyword evidence="4 7" id="KW-0862">Zinc</keyword>
<proteinExistence type="inferred from homology"/>
<dbReference type="PANTHER" id="PTHR43311">
    <property type="entry name" value="GLUTAMATE--TRNA LIGASE"/>
    <property type="match status" value="1"/>
</dbReference>
<dbReference type="NCBIfam" id="NF004315">
    <property type="entry name" value="PRK05710.1-4"/>
    <property type="match status" value="1"/>
</dbReference>
<comment type="similarity">
    <text evidence="7">Belongs to the class-I aminoacyl-tRNA synthetase family. GluQ subfamily.</text>
</comment>
<evidence type="ECO:0000256" key="8">
    <source>
        <dbReference type="RuleBase" id="RU363037"/>
    </source>
</evidence>
<dbReference type="Gene3D" id="3.40.50.620">
    <property type="entry name" value="HUPs"/>
    <property type="match status" value="1"/>
</dbReference>
<feature type="binding site" evidence="7">
    <location>
        <position position="208"/>
    </location>
    <ligand>
        <name>L-glutamate</name>
        <dbReference type="ChEBI" id="CHEBI:29985"/>
    </ligand>
</feature>
<dbReference type="InterPro" id="IPR020058">
    <property type="entry name" value="Glu/Gln-tRNA-synth_Ib_cat-dom"/>
</dbReference>
<evidence type="ECO:0000256" key="6">
    <source>
        <dbReference type="ARBA" id="ARBA00023146"/>
    </source>
</evidence>
<dbReference type="PRINTS" id="PR00987">
    <property type="entry name" value="TRNASYNTHGLU"/>
</dbReference>
<dbReference type="RefSeq" id="WP_199381942.1">
    <property type="nucleotide sequence ID" value="NZ_JAEMHM010000001.1"/>
</dbReference>
<dbReference type="GO" id="GO:0006400">
    <property type="term" value="P:tRNA modification"/>
    <property type="evidence" value="ECO:0007669"/>
    <property type="project" value="InterPro"/>
</dbReference>
<evidence type="ECO:0000256" key="4">
    <source>
        <dbReference type="ARBA" id="ARBA00022833"/>
    </source>
</evidence>
<sequence>MKSQERSPSTSRNTPVVGRFAPSPTGPLHVGSLVAALGSYLLAKHSGGKWLIRMEDLDLPRVVPGIADDMLRTLESLGFQWDGEIWYQSRRNEIYRAAVEELSRKGFAYPCGCTRAEIARIASAPHEDGLVYPGLCRGGLAPGKVPRALRLLVPDEIVTFRDQIMGNYSQHLGAACGDFVIQRADGPYAYHLAVVIDDALSGVNQIVRGADLLSSTPRQIHLQGLLGHATPVYAHLPLVTGAEGGKLSKRDNSVSLSEGRDLSRAGGQLLCAALNFLGQQPPTEISNAPASEILAWGVQYLDVSAIPADSGPFTL</sequence>
<dbReference type="EMBL" id="JAEMHM010000001">
    <property type="protein sequence ID" value="MBJ6723091.1"/>
    <property type="molecule type" value="Genomic_DNA"/>
</dbReference>
<keyword evidence="5 7" id="KW-0067">ATP-binding</keyword>
<feature type="binding site" evidence="7">
    <location>
        <position position="136"/>
    </location>
    <ligand>
        <name>Zn(2+)</name>
        <dbReference type="ChEBI" id="CHEBI:29105"/>
    </ligand>
</feature>
<keyword evidence="2 7" id="KW-0479">Metal-binding</keyword>
<name>A0A8J7LXH4_9BACT</name>
<evidence type="ECO:0000256" key="2">
    <source>
        <dbReference type="ARBA" id="ARBA00022723"/>
    </source>
</evidence>
<organism evidence="11 12">
    <name type="scientific">Geomesophilobacter sediminis</name>
    <dbReference type="NCBI Taxonomy" id="2798584"/>
    <lineage>
        <taxon>Bacteria</taxon>
        <taxon>Pseudomonadati</taxon>
        <taxon>Thermodesulfobacteriota</taxon>
        <taxon>Desulfuromonadia</taxon>
        <taxon>Geobacterales</taxon>
        <taxon>Geobacteraceae</taxon>
        <taxon>Geomesophilobacter</taxon>
    </lineage>
</organism>
<dbReference type="GO" id="GO:0005524">
    <property type="term" value="F:ATP binding"/>
    <property type="evidence" value="ECO:0007669"/>
    <property type="project" value="UniProtKB-KW"/>
</dbReference>
<feature type="compositionally biased region" description="Polar residues" evidence="9">
    <location>
        <begin position="1"/>
        <end position="14"/>
    </location>
</feature>
<evidence type="ECO:0000259" key="10">
    <source>
        <dbReference type="Pfam" id="PF00749"/>
    </source>
</evidence>
<dbReference type="NCBIfam" id="NF004314">
    <property type="entry name" value="PRK05710.1-3"/>
    <property type="match status" value="1"/>
</dbReference>
<dbReference type="EC" id="6.1.1.-" evidence="7"/>
<evidence type="ECO:0000313" key="11">
    <source>
        <dbReference type="EMBL" id="MBJ6723091.1"/>
    </source>
</evidence>
<keyword evidence="1 7" id="KW-0436">Ligase</keyword>
<comment type="cofactor">
    <cofactor evidence="7">
        <name>Zn(2+)</name>
        <dbReference type="ChEBI" id="CHEBI:29105"/>
    </cofactor>
    <text evidence="7">Binds 1 zinc ion per subunit.</text>
</comment>
<feature type="domain" description="Glutamyl/glutaminyl-tRNA synthetase class Ib catalytic" evidence="10">
    <location>
        <begin position="16"/>
        <end position="258"/>
    </location>
</feature>
<evidence type="ECO:0000256" key="3">
    <source>
        <dbReference type="ARBA" id="ARBA00022741"/>
    </source>
</evidence>
<keyword evidence="3 7" id="KW-0547">Nucleotide-binding</keyword>
<dbReference type="FunFam" id="3.40.50.620:FF:000093">
    <property type="entry name" value="Glutamyl-Q tRNA(Asp) synthetase"/>
    <property type="match status" value="1"/>
</dbReference>
<dbReference type="NCBIfam" id="TIGR03838">
    <property type="entry name" value="queuosine_YadB"/>
    <property type="match status" value="1"/>
</dbReference>
<dbReference type="SUPFAM" id="SSF52374">
    <property type="entry name" value="Nucleotidylyl transferase"/>
    <property type="match status" value="1"/>
</dbReference>
<reference evidence="11" key="1">
    <citation type="submission" date="2020-12" db="EMBL/GenBank/DDBJ databases">
        <title>Geomonas sp. Red875, isolated from river sediment.</title>
        <authorList>
            <person name="Xu Z."/>
            <person name="Zhang Z."/>
            <person name="Masuda Y."/>
            <person name="Itoh H."/>
            <person name="Senoo K."/>
        </authorList>
    </citation>
    <scope>NUCLEOTIDE SEQUENCE</scope>
    <source>
        <strain evidence="11">Red875</strain>
    </source>
</reference>
<keyword evidence="12" id="KW-1185">Reference proteome</keyword>
<evidence type="ECO:0000313" key="12">
    <source>
        <dbReference type="Proteomes" id="UP000636888"/>
    </source>
</evidence>
<feature type="region of interest" description="Disordered" evidence="9">
    <location>
        <begin position="1"/>
        <end position="20"/>
    </location>
</feature>
<gene>
    <name evidence="11" type="primary">gluQRS</name>
    <name evidence="7" type="synonym">gluQ</name>
    <name evidence="11" type="ORF">JFN93_00085</name>
</gene>
<keyword evidence="6 7" id="KW-0030">Aminoacyl-tRNA synthetase</keyword>
<feature type="short sequence motif" description="'KMSKS' region" evidence="7">
    <location>
        <begin position="246"/>
        <end position="250"/>
    </location>
</feature>
<dbReference type="GO" id="GO:0008270">
    <property type="term" value="F:zinc ion binding"/>
    <property type="evidence" value="ECO:0007669"/>
    <property type="project" value="UniProtKB-UniRule"/>
</dbReference>
<dbReference type="GO" id="GO:0005829">
    <property type="term" value="C:cytosol"/>
    <property type="evidence" value="ECO:0007669"/>
    <property type="project" value="TreeGrafter"/>
</dbReference>
<feature type="binding site" evidence="7">
    <location>
        <position position="132"/>
    </location>
    <ligand>
        <name>Zn(2+)</name>
        <dbReference type="ChEBI" id="CHEBI:29105"/>
    </ligand>
</feature>
<feature type="binding site" evidence="7">
    <location>
        <position position="111"/>
    </location>
    <ligand>
        <name>Zn(2+)</name>
        <dbReference type="ChEBI" id="CHEBI:29105"/>
    </ligand>
</feature>
<dbReference type="Pfam" id="PF00749">
    <property type="entry name" value="tRNA-synt_1c"/>
    <property type="match status" value="1"/>
</dbReference>
<dbReference type="InterPro" id="IPR049940">
    <property type="entry name" value="GluQ/Sye"/>
</dbReference>
<dbReference type="HAMAP" id="MF_01428">
    <property type="entry name" value="Glu_Q_tRNA_synth"/>
    <property type="match status" value="1"/>
</dbReference>
<feature type="binding site" evidence="7">
    <location>
        <position position="190"/>
    </location>
    <ligand>
        <name>L-glutamate</name>
        <dbReference type="ChEBI" id="CHEBI:29985"/>
    </ligand>
</feature>
<feature type="binding site" evidence="7">
    <location>
        <begin position="19"/>
        <end position="23"/>
    </location>
    <ligand>
        <name>L-glutamate</name>
        <dbReference type="ChEBI" id="CHEBI:29985"/>
    </ligand>
</feature>
<dbReference type="InterPro" id="IPR014729">
    <property type="entry name" value="Rossmann-like_a/b/a_fold"/>
</dbReference>